<proteinExistence type="predicted"/>
<dbReference type="PROSITE" id="PS50011">
    <property type="entry name" value="PROTEIN_KINASE_DOM"/>
    <property type="match status" value="1"/>
</dbReference>
<reference evidence="2 3" key="1">
    <citation type="journal article" date="2024" name="J. Plant Pathol.">
        <title>Sequence and assembly of the genome of Seiridium unicorne, isolate CBS 538.82, causal agent of cypress canker disease.</title>
        <authorList>
            <person name="Scali E."/>
            <person name="Rocca G.D."/>
            <person name="Danti R."/>
            <person name="Garbelotto M."/>
            <person name="Barberini S."/>
            <person name="Baroncelli R."/>
            <person name="Emiliani G."/>
        </authorList>
    </citation>
    <scope>NUCLEOTIDE SEQUENCE [LARGE SCALE GENOMIC DNA]</scope>
    <source>
        <strain evidence="2 3">BM-138-508</strain>
    </source>
</reference>
<sequence>MTSLVDIFNELQFSRVQESTSVIGGGEFIPMNDIANILTRPNLEEILRQTELPLQTLVDFVLQKASKLFVILVFAEAVEKLGELHAVGFDDDSLPIGKERPTKTEGKQSSKFQFRVFSLNRTTHNFEKHWPVFDHWPTRRIMEFERYQWQCLAPTFTDTRFFYDVHEKCPLMLVSLDDANDGEGRKPAGSAAFEKGERRCFLFPWADGGNLRDFWEEMDRTYKRRPVPPGLTSWALKQMCGLADALALLYTQNCRHGDLKPGNILHFKDGSQKGRLVIADFGLAKFHILDTKIRNEKSSLFDRTLRYEPPEMEEDNQTPRSRNYDIWSMGCILLEFSIWLVYGWEYLEKFTTTNVNEMFWEVKDENYQIHRSVQAEISNILVDLKVDAAVKDVVKLVRDQLLVIKPVNASEPSVSTRATAQELLDALNALARRASIESSYLKGPVVPKRTGMGDTLAIHGKPAIPRVSQGSLSPLDHDAGPKIIVRAATGDFGDNNQSQEPSTHPQTVSQLLLTIHYIAMLTFLVCRMTVKASNVAKTHNLTGRKLVRVESTLRAGHDGAPVISIYGDPVTNVKSQGFPQIGFPVLPNVASPQQFELLRQWLHRCDKTHDCFPRRHCDTSEMPTRVIDVGSTLHPRLRLVETRTSLKEKYIALSHCWGKLTEDQKFCAEKANMAQIKHDIDYTRLPKTFKDAVRCTRELGIQYLWIDSICIIQDDKKDWQAESQKMETVFSSAYCTIAASSSQSSIDGIFKADRKPRACVTHVSPENNTLYLCNTIDNFQEDVEQSILNTRGWVFQERALSRRTIHFTSTQVYWECGRGVRCETLGTLRK</sequence>
<accession>A0ABR2VBL9</accession>
<dbReference type="PANTHER" id="PTHR33112:SF10">
    <property type="entry name" value="TOL"/>
    <property type="match status" value="1"/>
</dbReference>
<evidence type="ECO:0000313" key="3">
    <source>
        <dbReference type="Proteomes" id="UP001408356"/>
    </source>
</evidence>
<dbReference type="InterPro" id="IPR011009">
    <property type="entry name" value="Kinase-like_dom_sf"/>
</dbReference>
<dbReference type="SMART" id="SM00220">
    <property type="entry name" value="S_TKc"/>
    <property type="match status" value="1"/>
</dbReference>
<dbReference type="Gene3D" id="1.10.510.10">
    <property type="entry name" value="Transferase(Phosphotransferase) domain 1"/>
    <property type="match status" value="1"/>
</dbReference>
<dbReference type="SUPFAM" id="SSF56112">
    <property type="entry name" value="Protein kinase-like (PK-like)"/>
    <property type="match status" value="1"/>
</dbReference>
<comment type="caution">
    <text evidence="2">The sequence shown here is derived from an EMBL/GenBank/DDBJ whole genome shotgun (WGS) entry which is preliminary data.</text>
</comment>
<keyword evidence="3" id="KW-1185">Reference proteome</keyword>
<dbReference type="InterPro" id="IPR010730">
    <property type="entry name" value="HET"/>
</dbReference>
<dbReference type="Pfam" id="PF00069">
    <property type="entry name" value="Pkinase"/>
    <property type="match status" value="1"/>
</dbReference>
<evidence type="ECO:0000259" key="1">
    <source>
        <dbReference type="PROSITE" id="PS50011"/>
    </source>
</evidence>
<feature type="domain" description="Protein kinase" evidence="1">
    <location>
        <begin position="17"/>
        <end position="441"/>
    </location>
</feature>
<dbReference type="PANTHER" id="PTHR33112">
    <property type="entry name" value="DOMAIN PROTEIN, PUTATIVE-RELATED"/>
    <property type="match status" value="1"/>
</dbReference>
<protein>
    <recommendedName>
        <fullName evidence="1">Protein kinase domain-containing protein</fullName>
    </recommendedName>
</protein>
<dbReference type="InterPro" id="IPR000719">
    <property type="entry name" value="Prot_kinase_dom"/>
</dbReference>
<evidence type="ECO:0000313" key="2">
    <source>
        <dbReference type="EMBL" id="KAK9424293.1"/>
    </source>
</evidence>
<dbReference type="EMBL" id="JARVKF010000044">
    <property type="protein sequence ID" value="KAK9424293.1"/>
    <property type="molecule type" value="Genomic_DNA"/>
</dbReference>
<dbReference type="CDD" id="cd00180">
    <property type="entry name" value="PKc"/>
    <property type="match status" value="1"/>
</dbReference>
<name>A0ABR2VBL9_9PEZI</name>
<dbReference type="Pfam" id="PF06985">
    <property type="entry name" value="HET"/>
    <property type="match status" value="1"/>
</dbReference>
<gene>
    <name evidence="2" type="ORF">SUNI508_13746</name>
</gene>
<organism evidence="2 3">
    <name type="scientific">Seiridium unicorne</name>
    <dbReference type="NCBI Taxonomy" id="138068"/>
    <lineage>
        <taxon>Eukaryota</taxon>
        <taxon>Fungi</taxon>
        <taxon>Dikarya</taxon>
        <taxon>Ascomycota</taxon>
        <taxon>Pezizomycotina</taxon>
        <taxon>Sordariomycetes</taxon>
        <taxon>Xylariomycetidae</taxon>
        <taxon>Amphisphaeriales</taxon>
        <taxon>Sporocadaceae</taxon>
        <taxon>Seiridium</taxon>
    </lineage>
</organism>
<dbReference type="Proteomes" id="UP001408356">
    <property type="component" value="Unassembled WGS sequence"/>
</dbReference>